<protein>
    <submittedName>
        <fullName evidence="1">Histone-lysine N-methyltransferase SETMAR</fullName>
    </submittedName>
</protein>
<dbReference type="AlphaFoldDB" id="A0AAV4HSF9"/>
<reference evidence="1 2" key="1">
    <citation type="journal article" date="2021" name="Elife">
        <title>Chloroplast acquisition without the gene transfer in kleptoplastic sea slugs, Plakobranchus ocellatus.</title>
        <authorList>
            <person name="Maeda T."/>
            <person name="Takahashi S."/>
            <person name="Yoshida T."/>
            <person name="Shimamura S."/>
            <person name="Takaki Y."/>
            <person name="Nagai Y."/>
            <person name="Toyoda A."/>
            <person name="Suzuki Y."/>
            <person name="Arimoto A."/>
            <person name="Ishii H."/>
            <person name="Satoh N."/>
            <person name="Nishiyama T."/>
            <person name="Hasebe M."/>
            <person name="Maruyama T."/>
            <person name="Minagawa J."/>
            <person name="Obokata J."/>
            <person name="Shigenobu S."/>
        </authorList>
    </citation>
    <scope>NUCLEOTIDE SEQUENCE [LARGE SCALE GENOMIC DNA]</scope>
</reference>
<dbReference type="GO" id="GO:0003676">
    <property type="term" value="F:nucleic acid binding"/>
    <property type="evidence" value="ECO:0007669"/>
    <property type="project" value="InterPro"/>
</dbReference>
<dbReference type="Gene3D" id="3.30.420.10">
    <property type="entry name" value="Ribonuclease H-like superfamily/Ribonuclease H"/>
    <property type="match status" value="1"/>
</dbReference>
<evidence type="ECO:0000313" key="1">
    <source>
        <dbReference type="EMBL" id="GFS01139.1"/>
    </source>
</evidence>
<keyword evidence="2" id="KW-1185">Reference proteome</keyword>
<comment type="caution">
    <text evidence="1">The sequence shown here is derived from an EMBL/GenBank/DDBJ whole genome shotgun (WGS) entry which is preliminary data.</text>
</comment>
<dbReference type="PANTHER" id="PTHR46060:SF1">
    <property type="entry name" value="MARINER MOS1 TRANSPOSASE-LIKE PROTEIN"/>
    <property type="match status" value="1"/>
</dbReference>
<dbReference type="InterPro" id="IPR001888">
    <property type="entry name" value="Transposase_1"/>
</dbReference>
<dbReference type="InterPro" id="IPR036397">
    <property type="entry name" value="RNaseH_sf"/>
</dbReference>
<gene>
    <name evidence="1" type="ORF">ElyMa_004573800</name>
</gene>
<dbReference type="PANTHER" id="PTHR46060">
    <property type="entry name" value="MARINER MOS1 TRANSPOSASE-LIKE PROTEIN"/>
    <property type="match status" value="1"/>
</dbReference>
<name>A0AAV4HSF9_9GAST</name>
<sequence>MTWKHPSSPMTKKFKVQRSAAKVIATVFWDIKGVILLDILPQGQCTNAAQYSSTLDRLRDAIRRKRPELLRMGVVLQHDNVTPAPSFSKPYTAIMQRYVGKFSLILPTV</sequence>
<proteinExistence type="predicted"/>
<accession>A0AAV4HSF9</accession>
<evidence type="ECO:0000313" key="2">
    <source>
        <dbReference type="Proteomes" id="UP000762676"/>
    </source>
</evidence>
<dbReference type="InterPro" id="IPR052709">
    <property type="entry name" value="Transposase-MT_Hybrid"/>
</dbReference>
<organism evidence="1 2">
    <name type="scientific">Elysia marginata</name>
    <dbReference type="NCBI Taxonomy" id="1093978"/>
    <lineage>
        <taxon>Eukaryota</taxon>
        <taxon>Metazoa</taxon>
        <taxon>Spiralia</taxon>
        <taxon>Lophotrochozoa</taxon>
        <taxon>Mollusca</taxon>
        <taxon>Gastropoda</taxon>
        <taxon>Heterobranchia</taxon>
        <taxon>Euthyneura</taxon>
        <taxon>Panpulmonata</taxon>
        <taxon>Sacoglossa</taxon>
        <taxon>Placobranchoidea</taxon>
        <taxon>Plakobranchidae</taxon>
        <taxon>Elysia</taxon>
    </lineage>
</organism>
<dbReference type="Proteomes" id="UP000762676">
    <property type="component" value="Unassembled WGS sequence"/>
</dbReference>
<dbReference type="Pfam" id="PF01359">
    <property type="entry name" value="Transposase_1"/>
    <property type="match status" value="1"/>
</dbReference>
<dbReference type="EMBL" id="BMAT01009201">
    <property type="protein sequence ID" value="GFS01139.1"/>
    <property type="molecule type" value="Genomic_DNA"/>
</dbReference>